<proteinExistence type="predicted"/>
<keyword evidence="3" id="KW-1185">Reference proteome</keyword>
<sequence>MSASATPIPFAGSQLDGKSRHVCAFFSSDDEEYRVLLPFIKGGFERGDKAVHVVNPARRADHVRRLEAAGIDSTAAERAGQLELRSNTETYLREGRFDKDRMIAAFEELASRNARGAFPLSRIVCHMDFAVEDRPRLDALVEFESRVNEVWARHDDAVICVYDLAKFGGATVVDMIRTHPLLIIGGILQQNPFFVPPDEFLRELRERRA</sequence>
<reference evidence="3" key="1">
    <citation type="journal article" date="2022" name="Int. J. Syst. Evol. Microbiol.">
        <title>Anaeromyxobacter oryzae sp. nov., Anaeromyxobacter diazotrophicus sp. nov. and Anaeromyxobacter paludicola sp. nov., isolated from paddy soils.</title>
        <authorList>
            <person name="Itoh H."/>
            <person name="Xu Z."/>
            <person name="Mise K."/>
            <person name="Masuda Y."/>
            <person name="Ushijima N."/>
            <person name="Hayakawa C."/>
            <person name="Shiratori Y."/>
            <person name="Senoo K."/>
        </authorList>
    </citation>
    <scope>NUCLEOTIDE SEQUENCE [LARGE SCALE GENOMIC DNA]</scope>
    <source>
        <strain evidence="3">Red232</strain>
    </source>
</reference>
<dbReference type="InterPro" id="IPR025847">
    <property type="entry name" value="MEDS_domain"/>
</dbReference>
<dbReference type="Pfam" id="PF14417">
    <property type="entry name" value="MEDS"/>
    <property type="match status" value="1"/>
</dbReference>
<name>A0ABM7WZY2_9BACT</name>
<feature type="domain" description="MEDS" evidence="1">
    <location>
        <begin position="20"/>
        <end position="180"/>
    </location>
</feature>
<organism evidence="2 3">
    <name type="scientific">Anaeromyxobacter oryzae</name>
    <dbReference type="NCBI Taxonomy" id="2918170"/>
    <lineage>
        <taxon>Bacteria</taxon>
        <taxon>Pseudomonadati</taxon>
        <taxon>Myxococcota</taxon>
        <taxon>Myxococcia</taxon>
        <taxon>Myxococcales</taxon>
        <taxon>Cystobacterineae</taxon>
        <taxon>Anaeromyxobacteraceae</taxon>
        <taxon>Anaeromyxobacter</taxon>
    </lineage>
</organism>
<accession>A0ABM7WZY2</accession>
<dbReference type="Proteomes" id="UP001162891">
    <property type="component" value="Chromosome"/>
</dbReference>
<evidence type="ECO:0000259" key="1">
    <source>
        <dbReference type="Pfam" id="PF14417"/>
    </source>
</evidence>
<evidence type="ECO:0000313" key="2">
    <source>
        <dbReference type="EMBL" id="BDG05061.1"/>
    </source>
</evidence>
<evidence type="ECO:0000313" key="3">
    <source>
        <dbReference type="Proteomes" id="UP001162891"/>
    </source>
</evidence>
<gene>
    <name evidence="2" type="ORF">AMOR_40570</name>
</gene>
<protein>
    <recommendedName>
        <fullName evidence="1">MEDS domain-containing protein</fullName>
    </recommendedName>
</protein>
<dbReference type="EMBL" id="AP025591">
    <property type="protein sequence ID" value="BDG05061.1"/>
    <property type="molecule type" value="Genomic_DNA"/>
</dbReference>
<dbReference type="RefSeq" id="WP_248353593.1">
    <property type="nucleotide sequence ID" value="NZ_AP025591.1"/>
</dbReference>